<dbReference type="Gene3D" id="2.60.40.1180">
    <property type="entry name" value="Golgi alpha-mannosidase II"/>
    <property type="match status" value="1"/>
</dbReference>
<accession>A0A948RUV0</accession>
<dbReference type="Proteomes" id="UP000777784">
    <property type="component" value="Unassembled WGS sequence"/>
</dbReference>
<dbReference type="PANTHER" id="PTHR10357">
    <property type="entry name" value="ALPHA-AMYLASE FAMILY MEMBER"/>
    <property type="match status" value="1"/>
</dbReference>
<dbReference type="InterPro" id="IPR006047">
    <property type="entry name" value="GH13_cat_dom"/>
</dbReference>
<dbReference type="GO" id="GO:0004553">
    <property type="term" value="F:hydrolase activity, hydrolyzing O-glycosyl compounds"/>
    <property type="evidence" value="ECO:0007669"/>
    <property type="project" value="InterPro"/>
</dbReference>
<keyword evidence="1" id="KW-0378">Hydrolase</keyword>
<dbReference type="InterPro" id="IPR017853">
    <property type="entry name" value="GH"/>
</dbReference>
<dbReference type="PANTHER" id="PTHR10357:SF210">
    <property type="entry name" value="MALTODEXTRIN GLUCOSIDASE"/>
    <property type="match status" value="1"/>
</dbReference>
<dbReference type="Pfam" id="PF02903">
    <property type="entry name" value="Alpha-amylase_N"/>
    <property type="match status" value="1"/>
</dbReference>
<dbReference type="InterPro" id="IPR045857">
    <property type="entry name" value="O16G_dom_2"/>
</dbReference>
<dbReference type="InterPro" id="IPR013780">
    <property type="entry name" value="Glyco_hydro_b"/>
</dbReference>
<dbReference type="SUPFAM" id="SSF81296">
    <property type="entry name" value="E set domains"/>
    <property type="match status" value="4"/>
</dbReference>
<dbReference type="InterPro" id="IPR014756">
    <property type="entry name" value="Ig_E-set"/>
</dbReference>
<dbReference type="Pfam" id="PF00128">
    <property type="entry name" value="Alpha-amylase"/>
    <property type="match status" value="1"/>
</dbReference>
<gene>
    <name evidence="4" type="ORF">KJ970_04265</name>
</gene>
<dbReference type="CDD" id="cd02857">
    <property type="entry name" value="E_set_CDase_PDE_N"/>
    <property type="match status" value="1"/>
</dbReference>
<dbReference type="SUPFAM" id="SSF51445">
    <property type="entry name" value="(Trans)glycosidases"/>
    <property type="match status" value="1"/>
</dbReference>
<evidence type="ECO:0000256" key="2">
    <source>
        <dbReference type="ARBA" id="ARBA00023295"/>
    </source>
</evidence>
<proteinExistence type="predicted"/>
<evidence type="ECO:0000313" key="5">
    <source>
        <dbReference type="Proteomes" id="UP000777784"/>
    </source>
</evidence>
<dbReference type="SMART" id="SM00642">
    <property type="entry name" value="Aamy"/>
    <property type="match status" value="1"/>
</dbReference>
<evidence type="ECO:0000259" key="3">
    <source>
        <dbReference type="SMART" id="SM00642"/>
    </source>
</evidence>
<name>A0A948RUV0_UNCEI</name>
<dbReference type="CDD" id="cd02859">
    <property type="entry name" value="E_set_AMPKbeta_like_N"/>
    <property type="match status" value="3"/>
</dbReference>
<evidence type="ECO:0000313" key="4">
    <source>
        <dbReference type="EMBL" id="MBU2690119.1"/>
    </source>
</evidence>
<dbReference type="InterPro" id="IPR032640">
    <property type="entry name" value="AMPK1_CBM"/>
</dbReference>
<protein>
    <submittedName>
        <fullName evidence="4">Alpha amylase N-terminal ig-like domain-containing protein</fullName>
    </submittedName>
</protein>
<evidence type="ECO:0000256" key="1">
    <source>
        <dbReference type="ARBA" id="ARBA00022801"/>
    </source>
</evidence>
<dbReference type="Gene3D" id="2.60.40.10">
    <property type="entry name" value="Immunoglobulins"/>
    <property type="match status" value="4"/>
</dbReference>
<dbReference type="CDD" id="cd11338">
    <property type="entry name" value="AmyAc_CMD"/>
    <property type="match status" value="1"/>
</dbReference>
<dbReference type="Gene3D" id="3.90.400.10">
    <property type="entry name" value="Oligo-1,6-glucosidase, Domain 2"/>
    <property type="match status" value="1"/>
</dbReference>
<dbReference type="Gene3D" id="3.20.20.80">
    <property type="entry name" value="Glycosidases"/>
    <property type="match status" value="1"/>
</dbReference>
<dbReference type="InterPro" id="IPR013783">
    <property type="entry name" value="Ig-like_fold"/>
</dbReference>
<feature type="domain" description="Glycosyl hydrolase family 13 catalytic" evidence="3">
    <location>
        <begin position="509"/>
        <end position="931"/>
    </location>
</feature>
<keyword evidence="2" id="KW-0326">Glycosidase</keyword>
<dbReference type="SUPFAM" id="SSF51011">
    <property type="entry name" value="Glycosyl hydrolase domain"/>
    <property type="match status" value="1"/>
</dbReference>
<dbReference type="InterPro" id="IPR004185">
    <property type="entry name" value="Glyco_hydro_13_lg-like_dom"/>
</dbReference>
<comment type="caution">
    <text evidence="4">The sequence shown here is derived from an EMBL/GenBank/DDBJ whole genome shotgun (WGS) entry which is preliminary data.</text>
</comment>
<sequence>MAASRISRLNSGNRSLYSEWSGFFWPGKILWGFLLGAAAVALLGFAIGSSQAVDITFHYQPVNAGADVFLAGTFNNWSPTANKMTDDNGDGVFEYTMDLAPGRYEYKFVVNGTWYEDLSAGEFVDDTHGGRNSILNVGEDGIIAPPQVSPAGTITTPAGADAGAGHPVTFTYTPMVPTDNIFLAGTFNNWSPTAMRMTDADGNNVYEYTLNLEPGRYEYKFVVNGTWYEDQKAGEFADDGLGGKNSILNVGEGGVIPSAGGSMGGAMGEGSSAPAPEGVFQVAFSYTPDKTPQKVFIAGSFNDWSATSNPMADPEGDGTYSINLVLPGGTHKYKFVVDGVWLHDPKAVEQVDDGFGGRNSVIHIDESFKKIDLKKGDGKIFTDGITHSFSLSERNMISNQEVLFRARAYTGDVESVSLAWRADGEWTRVPMERLSGDTAFDYYETMLSSDQDLKPFHYAFVYVDGKTELWLGPDGFAKNGSSMAGFAFDPATVERLRIPLWVRDGVFYQIFPERFYNGDKSNDPDFKEWYYEGKTSLPRVGLFDGEYYHLVKDWYDVGGLKKSPYRSDGNPDWYSFYGGDIAGVMEKIPYLQDLGITIIYFNPVFQARSSHKYDTIDYMTVDPHFADEALFKKFVQKAHAAGIRIIIDVVFNHTGDAHWAFQDIVKNGPESKYWNWYEWKKWPLPDPRPADFRAENYYACWWNYGSLPDLNFDLSLPNPDENSVVDIEKATPNWPMINYLLESTRYWFSTLDIDGVRLDVPNEAPLWFWKLFAAEVRKAKPDSYIIAELWGDASGWISPDMVDATMNYRFFKDPVMKWIGKGEGSAAAFDRELAPGRSVYAPQSQQIMMNLIDSHDTVRFLTDAGKDIRRLMLAAVFQMTYVGTPHIYYGDEVAMEGNKDPDCRRPFYWKYAEEGRRVILRDHYQKLIKIRRNLPVLRRGSFSTILAEGQTLAYLRSDPDALILVVLNNADKMIEVSIPLGGIDRIKTGATFENLMGGGTLKMDGSILKVKVDPISGTIFKLMP</sequence>
<dbReference type="AlphaFoldDB" id="A0A948RUV0"/>
<organism evidence="4 5">
    <name type="scientific">Eiseniibacteriota bacterium</name>
    <dbReference type="NCBI Taxonomy" id="2212470"/>
    <lineage>
        <taxon>Bacteria</taxon>
        <taxon>Candidatus Eiseniibacteriota</taxon>
    </lineage>
</organism>
<dbReference type="GO" id="GO:0005975">
    <property type="term" value="P:carbohydrate metabolic process"/>
    <property type="evidence" value="ECO:0007669"/>
    <property type="project" value="InterPro"/>
</dbReference>
<dbReference type="Pfam" id="PF16561">
    <property type="entry name" value="AMPK1_CBM"/>
    <property type="match status" value="3"/>
</dbReference>
<dbReference type="EMBL" id="JAHJDP010000023">
    <property type="protein sequence ID" value="MBU2690119.1"/>
    <property type="molecule type" value="Genomic_DNA"/>
</dbReference>
<reference evidence="4" key="1">
    <citation type="submission" date="2021-05" db="EMBL/GenBank/DDBJ databases">
        <title>Energy efficiency and biological interactions define the core microbiome of deep oligotrophic groundwater.</title>
        <authorList>
            <person name="Mehrshad M."/>
            <person name="Lopez-Fernandez M."/>
            <person name="Bell E."/>
            <person name="Bernier-Latmani R."/>
            <person name="Bertilsson S."/>
            <person name="Dopson M."/>
        </authorList>
    </citation>
    <scope>NUCLEOTIDE SEQUENCE</scope>
    <source>
        <strain evidence="4">Modern_marine.mb.64</strain>
    </source>
</reference>